<feature type="domain" description="HTH gntR-type" evidence="4">
    <location>
        <begin position="9"/>
        <end position="75"/>
    </location>
</feature>
<dbReference type="EMBL" id="JAFIDA010000001">
    <property type="protein sequence ID" value="MBP1324840.1"/>
    <property type="molecule type" value="Genomic_DNA"/>
</dbReference>
<organism evidence="5 6">
    <name type="scientific">Leucobacter exalbidus</name>
    <dbReference type="NCBI Taxonomy" id="662960"/>
    <lineage>
        <taxon>Bacteria</taxon>
        <taxon>Bacillati</taxon>
        <taxon>Actinomycetota</taxon>
        <taxon>Actinomycetes</taxon>
        <taxon>Micrococcales</taxon>
        <taxon>Microbacteriaceae</taxon>
        <taxon>Leucobacter</taxon>
    </lineage>
</organism>
<accession>A0A940SZF1</accession>
<dbReference type="PROSITE" id="PS50949">
    <property type="entry name" value="HTH_GNTR"/>
    <property type="match status" value="1"/>
</dbReference>
<dbReference type="SUPFAM" id="SSF48008">
    <property type="entry name" value="GntR ligand-binding domain-like"/>
    <property type="match status" value="1"/>
</dbReference>
<keyword evidence="1" id="KW-0805">Transcription regulation</keyword>
<keyword evidence="3" id="KW-0804">Transcription</keyword>
<dbReference type="Pfam" id="PF00392">
    <property type="entry name" value="GntR"/>
    <property type="match status" value="1"/>
</dbReference>
<dbReference type="Proteomes" id="UP000675163">
    <property type="component" value="Unassembled WGS sequence"/>
</dbReference>
<dbReference type="Gene3D" id="1.10.10.10">
    <property type="entry name" value="Winged helix-like DNA-binding domain superfamily/Winged helix DNA-binding domain"/>
    <property type="match status" value="1"/>
</dbReference>
<dbReference type="PANTHER" id="PTHR43537">
    <property type="entry name" value="TRANSCRIPTIONAL REGULATOR, GNTR FAMILY"/>
    <property type="match status" value="1"/>
</dbReference>
<gene>
    <name evidence="5" type="ORF">JOF28_000072</name>
</gene>
<dbReference type="GO" id="GO:0003700">
    <property type="term" value="F:DNA-binding transcription factor activity"/>
    <property type="evidence" value="ECO:0007669"/>
    <property type="project" value="InterPro"/>
</dbReference>
<dbReference type="SUPFAM" id="SSF46785">
    <property type="entry name" value="Winged helix' DNA-binding domain"/>
    <property type="match status" value="1"/>
</dbReference>
<dbReference type="InterPro" id="IPR011711">
    <property type="entry name" value="GntR_C"/>
</dbReference>
<dbReference type="InterPro" id="IPR008920">
    <property type="entry name" value="TF_FadR/GntR_C"/>
</dbReference>
<dbReference type="GO" id="GO:0003677">
    <property type="term" value="F:DNA binding"/>
    <property type="evidence" value="ECO:0007669"/>
    <property type="project" value="UniProtKB-KW"/>
</dbReference>
<comment type="caution">
    <text evidence="5">The sequence shown here is derived from an EMBL/GenBank/DDBJ whole genome shotgun (WGS) entry which is preliminary data.</text>
</comment>
<evidence type="ECO:0000313" key="5">
    <source>
        <dbReference type="EMBL" id="MBP1324840.1"/>
    </source>
</evidence>
<dbReference type="AlphaFoldDB" id="A0A940SZF1"/>
<evidence type="ECO:0000259" key="4">
    <source>
        <dbReference type="PROSITE" id="PS50949"/>
    </source>
</evidence>
<dbReference type="InterPro" id="IPR036388">
    <property type="entry name" value="WH-like_DNA-bd_sf"/>
</dbReference>
<name>A0A940SZF1_9MICO</name>
<evidence type="ECO:0000256" key="3">
    <source>
        <dbReference type="ARBA" id="ARBA00023163"/>
    </source>
</evidence>
<evidence type="ECO:0000256" key="2">
    <source>
        <dbReference type="ARBA" id="ARBA00023125"/>
    </source>
</evidence>
<proteinExistence type="predicted"/>
<reference evidence="5" key="1">
    <citation type="submission" date="2021-02" db="EMBL/GenBank/DDBJ databases">
        <title>Sequencing the genomes of 1000 actinobacteria strains.</title>
        <authorList>
            <person name="Klenk H.-P."/>
        </authorList>
    </citation>
    <scope>NUCLEOTIDE SEQUENCE</scope>
    <source>
        <strain evidence="5">DSM 22850</strain>
    </source>
</reference>
<evidence type="ECO:0000256" key="1">
    <source>
        <dbReference type="ARBA" id="ARBA00023015"/>
    </source>
</evidence>
<dbReference type="InterPro" id="IPR036390">
    <property type="entry name" value="WH_DNA-bd_sf"/>
</dbReference>
<sequence length="234" mass="25655">MTTSHETTPSSERSTYDRLRALVLSLELLPGERLSERGLEDTLGASRTPIRAALMRLENEGLTRRLGRGWQVTPVDLTEIRSAMEFRETLEAGIVALAAQQADAEAVQALVELSETPEGEPDDAETGLRGGTDFHVVLAMLTGNHFFADAIRDVMTRISRTRWLEVRTEASRAQLRAEHRAIAEAIGAGDPAAAVALSRAHTHGTRDRLMATLDAERHRLRARGLSIIESETLG</sequence>
<dbReference type="SMART" id="SM00895">
    <property type="entry name" value="FCD"/>
    <property type="match status" value="1"/>
</dbReference>
<evidence type="ECO:0000313" key="6">
    <source>
        <dbReference type="Proteomes" id="UP000675163"/>
    </source>
</evidence>
<dbReference type="Pfam" id="PF07729">
    <property type="entry name" value="FCD"/>
    <property type="match status" value="1"/>
</dbReference>
<keyword evidence="2 5" id="KW-0238">DNA-binding</keyword>
<dbReference type="PANTHER" id="PTHR43537:SF45">
    <property type="entry name" value="GNTR FAMILY REGULATORY PROTEIN"/>
    <property type="match status" value="1"/>
</dbReference>
<dbReference type="InterPro" id="IPR000524">
    <property type="entry name" value="Tscrpt_reg_HTH_GntR"/>
</dbReference>
<keyword evidence="6" id="KW-1185">Reference proteome</keyword>
<protein>
    <submittedName>
        <fullName evidence="5">DNA-binding GntR family transcriptional regulator</fullName>
    </submittedName>
</protein>
<dbReference type="Gene3D" id="1.20.120.530">
    <property type="entry name" value="GntR ligand-binding domain-like"/>
    <property type="match status" value="1"/>
</dbReference>
<dbReference type="SMART" id="SM00345">
    <property type="entry name" value="HTH_GNTR"/>
    <property type="match status" value="1"/>
</dbReference>
<dbReference type="RefSeq" id="WP_209703959.1">
    <property type="nucleotide sequence ID" value="NZ_JAFIDA010000001.1"/>
</dbReference>